<organism evidence="1 2">
    <name type="scientific">Portunus trituberculatus</name>
    <name type="common">Swimming crab</name>
    <name type="synonym">Neptunus trituberculatus</name>
    <dbReference type="NCBI Taxonomy" id="210409"/>
    <lineage>
        <taxon>Eukaryota</taxon>
        <taxon>Metazoa</taxon>
        <taxon>Ecdysozoa</taxon>
        <taxon>Arthropoda</taxon>
        <taxon>Crustacea</taxon>
        <taxon>Multicrustacea</taxon>
        <taxon>Malacostraca</taxon>
        <taxon>Eumalacostraca</taxon>
        <taxon>Eucarida</taxon>
        <taxon>Decapoda</taxon>
        <taxon>Pleocyemata</taxon>
        <taxon>Brachyura</taxon>
        <taxon>Eubrachyura</taxon>
        <taxon>Portunoidea</taxon>
        <taxon>Portunidae</taxon>
        <taxon>Portuninae</taxon>
        <taxon>Portunus</taxon>
    </lineage>
</organism>
<dbReference type="Proteomes" id="UP000324222">
    <property type="component" value="Unassembled WGS sequence"/>
</dbReference>
<dbReference type="AlphaFoldDB" id="A0A5B7CN76"/>
<name>A0A5B7CN76_PORTR</name>
<dbReference type="EMBL" id="VSRR010000087">
    <property type="protein sequence ID" value="MPC09806.1"/>
    <property type="molecule type" value="Genomic_DNA"/>
</dbReference>
<proteinExistence type="predicted"/>
<gene>
    <name evidence="1" type="ORF">E2C01_002424</name>
</gene>
<evidence type="ECO:0000313" key="2">
    <source>
        <dbReference type="Proteomes" id="UP000324222"/>
    </source>
</evidence>
<protein>
    <submittedName>
        <fullName evidence="1">Uncharacterized protein</fullName>
    </submittedName>
</protein>
<accession>A0A5B7CN76</accession>
<keyword evidence="2" id="KW-1185">Reference proteome</keyword>
<dbReference type="OrthoDB" id="6932368at2759"/>
<evidence type="ECO:0000313" key="1">
    <source>
        <dbReference type="EMBL" id="MPC09806.1"/>
    </source>
</evidence>
<reference evidence="1 2" key="1">
    <citation type="submission" date="2019-05" db="EMBL/GenBank/DDBJ databases">
        <title>Another draft genome of Portunus trituberculatus and its Hox gene families provides insights of decapod evolution.</title>
        <authorList>
            <person name="Jeong J.-H."/>
            <person name="Song I."/>
            <person name="Kim S."/>
            <person name="Choi T."/>
            <person name="Kim D."/>
            <person name="Ryu S."/>
            <person name="Kim W."/>
        </authorList>
    </citation>
    <scope>NUCLEOTIDE SEQUENCE [LARGE SCALE GENOMIC DNA]</scope>
    <source>
        <tissue evidence="1">Muscle</tissue>
    </source>
</reference>
<comment type="caution">
    <text evidence="1">The sequence shown here is derived from an EMBL/GenBank/DDBJ whole genome shotgun (WGS) entry which is preliminary data.</text>
</comment>
<sequence>MRFRRWKPFVGNLSIIYNTRTGWVKPRFKRFRLRKRVRNVRLHARHYHLLYAFSTKIWVYDTETVIIPGKISIIPPKVPPTGKGKTPKAPPLLKAAVTRPRPLETYCRPYVVPAGRSVLLWVSRPCLHHPVHSPPVARPPHRTLICGPWVAAPQMRVRPRVKVAPTGQPFLCSLWVCCALPLPLAPCQPAPASSPSTQSGFLPTTDTDRCAPPRTVYDLLAANRTPITTYGTQTFFVALLPSIRFPWAFMVADVEQTILGMDFLATRDLLLHDRLTEGHLCQGCQTHAGEDALLHHAGVWGHNTESEGTCSWLGYSH</sequence>